<dbReference type="GeneID" id="64601049"/>
<evidence type="ECO:0000256" key="1">
    <source>
        <dbReference type="SAM" id="MobiDB-lite"/>
    </source>
</evidence>
<keyword evidence="4" id="KW-1185">Reference proteome</keyword>
<comment type="caution">
    <text evidence="3">The sequence shown here is derived from an EMBL/GenBank/DDBJ whole genome shotgun (WGS) entry which is preliminary data.</text>
</comment>
<feature type="region of interest" description="Disordered" evidence="1">
    <location>
        <begin position="1"/>
        <end position="63"/>
    </location>
</feature>
<sequence length="441" mass="49325">MTTPEPSDSASFEPIPYDPVNPKRCLTSSERSSHRLQPYTRTSSTSGAVQNNSPSIGSGSFVSDNCGGQKEAKKLALRDLPQGERPTVKWAQKCLVMDLLMTVVWPQNKTDECRDAYLNEVLNQANSMYGTKVALTKELGILLTNPVSQFRNNLVEIAEKLVREFGIKPEDTTLSDEARITYMQNRRLMLLDSSEANRWQYFLHGERVVGQNVSLLVFSTPIVEKIHINHLYGSPYTPLREKVFLKEITTTTLNMFSHVAAGVEYGIDKIVEDAIPSSTNKKKTWQFHGEIYASRQAYYMEAITRALSLPIHKEALPARFLNLHHRGLHTLRTKLGLVGPEDPIYMPQTMQELTRPLNSGPSTSQLFLQSSSAVLPVPAQEEPYSYTSDLTAGGSSMDVHAHTSTIYYGPASDSQFGLYYCAPPDEDEGPQDPLNQGYSFY</sequence>
<dbReference type="AlphaFoldDB" id="A0A9P7AI76"/>
<dbReference type="Proteomes" id="UP000719766">
    <property type="component" value="Unassembled WGS sequence"/>
</dbReference>
<dbReference type="EMBL" id="JABBWE010000064">
    <property type="protein sequence ID" value="KAG1788868.1"/>
    <property type="molecule type" value="Genomic_DNA"/>
</dbReference>
<proteinExistence type="predicted"/>
<evidence type="ECO:0000313" key="4">
    <source>
        <dbReference type="Proteomes" id="UP000719766"/>
    </source>
</evidence>
<accession>A0A9P7AI76</accession>
<dbReference type="OrthoDB" id="2678868at2759"/>
<name>A0A9P7AI76_9AGAM</name>
<feature type="domain" description="DUF6532" evidence="2">
    <location>
        <begin position="99"/>
        <end position="303"/>
    </location>
</feature>
<protein>
    <recommendedName>
        <fullName evidence="2">DUF6532 domain-containing protein</fullName>
    </recommendedName>
</protein>
<evidence type="ECO:0000313" key="3">
    <source>
        <dbReference type="EMBL" id="KAG1788868.1"/>
    </source>
</evidence>
<organism evidence="3 4">
    <name type="scientific">Suillus plorans</name>
    <dbReference type="NCBI Taxonomy" id="116603"/>
    <lineage>
        <taxon>Eukaryota</taxon>
        <taxon>Fungi</taxon>
        <taxon>Dikarya</taxon>
        <taxon>Basidiomycota</taxon>
        <taxon>Agaricomycotina</taxon>
        <taxon>Agaricomycetes</taxon>
        <taxon>Agaricomycetidae</taxon>
        <taxon>Boletales</taxon>
        <taxon>Suillineae</taxon>
        <taxon>Suillaceae</taxon>
        <taxon>Suillus</taxon>
    </lineage>
</organism>
<feature type="compositionally biased region" description="Polar residues" evidence="1">
    <location>
        <begin position="39"/>
        <end position="63"/>
    </location>
</feature>
<dbReference type="InterPro" id="IPR045341">
    <property type="entry name" value="DUF6532"/>
</dbReference>
<gene>
    <name evidence="3" type="ORF">HD556DRAFT_1447520</name>
</gene>
<reference evidence="3" key="1">
    <citation type="journal article" date="2020" name="New Phytol.">
        <title>Comparative genomics reveals dynamic genome evolution in host specialist ectomycorrhizal fungi.</title>
        <authorList>
            <person name="Lofgren L.A."/>
            <person name="Nguyen N.H."/>
            <person name="Vilgalys R."/>
            <person name="Ruytinx J."/>
            <person name="Liao H.L."/>
            <person name="Branco S."/>
            <person name="Kuo A."/>
            <person name="LaButti K."/>
            <person name="Lipzen A."/>
            <person name="Andreopoulos W."/>
            <person name="Pangilinan J."/>
            <person name="Riley R."/>
            <person name="Hundley H."/>
            <person name="Na H."/>
            <person name="Barry K."/>
            <person name="Grigoriev I.V."/>
            <person name="Stajich J.E."/>
            <person name="Kennedy P.G."/>
        </authorList>
    </citation>
    <scope>NUCLEOTIDE SEQUENCE</scope>
    <source>
        <strain evidence="3">S12</strain>
    </source>
</reference>
<dbReference type="RefSeq" id="XP_041156029.1">
    <property type="nucleotide sequence ID" value="XM_041307285.1"/>
</dbReference>
<dbReference type="Pfam" id="PF20149">
    <property type="entry name" value="DUF6532"/>
    <property type="match status" value="1"/>
</dbReference>
<feature type="compositionally biased region" description="Polar residues" evidence="1">
    <location>
        <begin position="1"/>
        <end position="10"/>
    </location>
</feature>
<evidence type="ECO:0000259" key="2">
    <source>
        <dbReference type="Pfam" id="PF20149"/>
    </source>
</evidence>